<dbReference type="AlphaFoldDB" id="A0A212K9C0"/>
<dbReference type="EMBL" id="FLUQ01000004">
    <property type="protein sequence ID" value="SBW08237.1"/>
    <property type="molecule type" value="Genomic_DNA"/>
</dbReference>
<sequence length="91" mass="11042">MPRAILRRIMPVNRKIRPIVSRRSRMARLQIPPRRVICRTFFVWPRRVSGEHLVTWQEGTLFEEGKMMKTLVKPTRDKEFSKTTRRVMFVF</sequence>
<gene>
    <name evidence="1" type="ORF">KL86DPRO_40051</name>
</gene>
<reference evidence="1" key="1">
    <citation type="submission" date="2016-04" db="EMBL/GenBank/DDBJ databases">
        <authorList>
            <person name="Evans L.H."/>
            <person name="Alamgir A."/>
            <person name="Owens N."/>
            <person name="Weber N.D."/>
            <person name="Virtaneva K."/>
            <person name="Barbian K."/>
            <person name="Babar A."/>
            <person name="Rosenke K."/>
        </authorList>
    </citation>
    <scope>NUCLEOTIDE SEQUENCE</scope>
    <source>
        <strain evidence="1">86</strain>
    </source>
</reference>
<accession>A0A212K9C0</accession>
<protein>
    <submittedName>
        <fullName evidence="1">Uncharacterized protein</fullName>
    </submittedName>
</protein>
<evidence type="ECO:0000313" key="1">
    <source>
        <dbReference type="EMBL" id="SBW08237.1"/>
    </source>
</evidence>
<organism evidence="1">
    <name type="scientific">uncultured delta proteobacterium</name>
    <dbReference type="NCBI Taxonomy" id="34034"/>
    <lineage>
        <taxon>Bacteria</taxon>
        <taxon>Deltaproteobacteria</taxon>
        <taxon>environmental samples</taxon>
    </lineage>
</organism>
<name>A0A212K9C0_9DELT</name>
<proteinExistence type="predicted"/>